<dbReference type="AlphaFoldDB" id="A0AAV0YYQ6"/>
<keyword evidence="3" id="KW-0255">Endonuclease</keyword>
<evidence type="ECO:0000256" key="8">
    <source>
        <dbReference type="ARBA" id="ARBA00022932"/>
    </source>
</evidence>
<dbReference type="GO" id="GO:0004519">
    <property type="term" value="F:endonuclease activity"/>
    <property type="evidence" value="ECO:0007669"/>
    <property type="project" value="UniProtKB-KW"/>
</dbReference>
<keyword evidence="7" id="KW-0695">RNA-directed DNA polymerase</keyword>
<reference evidence="10 11" key="1">
    <citation type="submission" date="2023-01" db="EMBL/GenBank/DDBJ databases">
        <authorList>
            <person name="Kreplak J."/>
        </authorList>
    </citation>
    <scope>NUCLEOTIDE SEQUENCE [LARGE SCALE GENOMIC DNA]</scope>
</reference>
<protein>
    <submittedName>
        <fullName evidence="10">Uncharacterized protein</fullName>
    </submittedName>
</protein>
<gene>
    <name evidence="10" type="ORF">VFH_I484560</name>
</gene>
<dbReference type="GO" id="GO:0015074">
    <property type="term" value="P:DNA integration"/>
    <property type="evidence" value="ECO:0007669"/>
    <property type="project" value="UniProtKB-KW"/>
</dbReference>
<keyword evidence="1" id="KW-0540">Nuclease</keyword>
<dbReference type="GO" id="GO:0016787">
    <property type="term" value="F:hydrolase activity"/>
    <property type="evidence" value="ECO:0007669"/>
    <property type="project" value="UniProtKB-KW"/>
</dbReference>
<sequence>MMSGCGTTVLDISTFETSTRYKGSIVTGLLKINVPAEMCEECLQGKQHKSIFSKDAGHMTKHHLEVVYSDVCGSMQVDSYGGNRYFVIFIDDFSRKLWT</sequence>
<dbReference type="PANTHER" id="PTHR42648:SF11">
    <property type="entry name" value="TRANSPOSON TY4-P GAG-POL POLYPROTEIN"/>
    <property type="match status" value="1"/>
</dbReference>
<dbReference type="Proteomes" id="UP001157006">
    <property type="component" value="Chromosome 1L"/>
</dbReference>
<dbReference type="PANTHER" id="PTHR42648">
    <property type="entry name" value="TRANSPOSASE, PUTATIVE-RELATED"/>
    <property type="match status" value="1"/>
</dbReference>
<dbReference type="GO" id="GO:0046872">
    <property type="term" value="F:metal ion binding"/>
    <property type="evidence" value="ECO:0007669"/>
    <property type="project" value="UniProtKB-KW"/>
</dbReference>
<keyword evidence="5" id="KW-0460">Magnesium</keyword>
<evidence type="ECO:0000256" key="3">
    <source>
        <dbReference type="ARBA" id="ARBA00022759"/>
    </source>
</evidence>
<evidence type="ECO:0000256" key="1">
    <source>
        <dbReference type="ARBA" id="ARBA00022722"/>
    </source>
</evidence>
<evidence type="ECO:0000313" key="11">
    <source>
        <dbReference type="Proteomes" id="UP001157006"/>
    </source>
</evidence>
<keyword evidence="6" id="KW-0229">DNA integration</keyword>
<keyword evidence="9" id="KW-0233">DNA recombination</keyword>
<keyword evidence="4" id="KW-0378">Hydrolase</keyword>
<dbReference type="GO" id="GO:0003964">
    <property type="term" value="F:RNA-directed DNA polymerase activity"/>
    <property type="evidence" value="ECO:0007669"/>
    <property type="project" value="UniProtKB-KW"/>
</dbReference>
<evidence type="ECO:0000256" key="6">
    <source>
        <dbReference type="ARBA" id="ARBA00022908"/>
    </source>
</evidence>
<keyword evidence="11" id="KW-1185">Reference proteome</keyword>
<name>A0AAV0YYQ6_VICFA</name>
<evidence type="ECO:0000256" key="7">
    <source>
        <dbReference type="ARBA" id="ARBA00022918"/>
    </source>
</evidence>
<evidence type="ECO:0000256" key="9">
    <source>
        <dbReference type="ARBA" id="ARBA00023172"/>
    </source>
</evidence>
<organism evidence="10 11">
    <name type="scientific">Vicia faba</name>
    <name type="common">Broad bean</name>
    <name type="synonym">Faba vulgaris</name>
    <dbReference type="NCBI Taxonomy" id="3906"/>
    <lineage>
        <taxon>Eukaryota</taxon>
        <taxon>Viridiplantae</taxon>
        <taxon>Streptophyta</taxon>
        <taxon>Embryophyta</taxon>
        <taxon>Tracheophyta</taxon>
        <taxon>Spermatophyta</taxon>
        <taxon>Magnoliopsida</taxon>
        <taxon>eudicotyledons</taxon>
        <taxon>Gunneridae</taxon>
        <taxon>Pentapetalae</taxon>
        <taxon>rosids</taxon>
        <taxon>fabids</taxon>
        <taxon>Fabales</taxon>
        <taxon>Fabaceae</taxon>
        <taxon>Papilionoideae</taxon>
        <taxon>50 kb inversion clade</taxon>
        <taxon>NPAAA clade</taxon>
        <taxon>Hologalegina</taxon>
        <taxon>IRL clade</taxon>
        <taxon>Fabeae</taxon>
        <taxon>Vicia</taxon>
    </lineage>
</organism>
<dbReference type="GO" id="GO:0006310">
    <property type="term" value="P:DNA recombination"/>
    <property type="evidence" value="ECO:0007669"/>
    <property type="project" value="UniProtKB-KW"/>
</dbReference>
<keyword evidence="8" id="KW-0808">Transferase</keyword>
<accession>A0AAV0YYQ6</accession>
<dbReference type="GO" id="GO:0003887">
    <property type="term" value="F:DNA-directed DNA polymerase activity"/>
    <property type="evidence" value="ECO:0007669"/>
    <property type="project" value="UniProtKB-KW"/>
</dbReference>
<keyword evidence="2" id="KW-0479">Metal-binding</keyword>
<evidence type="ECO:0000256" key="5">
    <source>
        <dbReference type="ARBA" id="ARBA00022842"/>
    </source>
</evidence>
<evidence type="ECO:0000313" key="10">
    <source>
        <dbReference type="EMBL" id="CAI8591371.1"/>
    </source>
</evidence>
<evidence type="ECO:0000256" key="4">
    <source>
        <dbReference type="ARBA" id="ARBA00022801"/>
    </source>
</evidence>
<dbReference type="InterPro" id="IPR039537">
    <property type="entry name" value="Retrotran_Ty1/copia-like"/>
</dbReference>
<keyword evidence="8" id="KW-0548">Nucleotidyltransferase</keyword>
<keyword evidence="8" id="KW-0239">DNA-directed DNA polymerase</keyword>
<evidence type="ECO:0000256" key="2">
    <source>
        <dbReference type="ARBA" id="ARBA00022723"/>
    </source>
</evidence>
<proteinExistence type="predicted"/>
<dbReference type="EMBL" id="OX451736">
    <property type="protein sequence ID" value="CAI8591371.1"/>
    <property type="molecule type" value="Genomic_DNA"/>
</dbReference>